<dbReference type="Pfam" id="PF00561">
    <property type="entry name" value="Abhydrolase_1"/>
    <property type="match status" value="1"/>
</dbReference>
<dbReference type="InterPro" id="IPR050471">
    <property type="entry name" value="AB_hydrolase"/>
</dbReference>
<dbReference type="PANTHER" id="PTHR43433">
    <property type="entry name" value="HYDROLASE, ALPHA/BETA FOLD FAMILY PROTEIN"/>
    <property type="match status" value="1"/>
</dbReference>
<accession>A0A556AVD9</accession>
<evidence type="ECO:0000313" key="3">
    <source>
        <dbReference type="Proteomes" id="UP000318405"/>
    </source>
</evidence>
<organism evidence="2 3">
    <name type="scientific">Verticiella sediminum</name>
    <dbReference type="NCBI Taxonomy" id="1247510"/>
    <lineage>
        <taxon>Bacteria</taxon>
        <taxon>Pseudomonadati</taxon>
        <taxon>Pseudomonadota</taxon>
        <taxon>Betaproteobacteria</taxon>
        <taxon>Burkholderiales</taxon>
        <taxon>Alcaligenaceae</taxon>
        <taxon>Verticiella</taxon>
    </lineage>
</organism>
<keyword evidence="2" id="KW-0378">Hydrolase</keyword>
<evidence type="ECO:0000313" key="2">
    <source>
        <dbReference type="EMBL" id="TSH96929.1"/>
    </source>
</evidence>
<dbReference type="OrthoDB" id="9798888at2"/>
<dbReference type="GO" id="GO:0004806">
    <property type="term" value="F:triacylglycerol lipase activity"/>
    <property type="evidence" value="ECO:0007669"/>
    <property type="project" value="TreeGrafter"/>
</dbReference>
<protein>
    <submittedName>
        <fullName evidence="2">Alpha/beta fold hydrolase</fullName>
    </submittedName>
</protein>
<dbReference type="RefSeq" id="WP_143947589.1">
    <property type="nucleotide sequence ID" value="NZ_BAABMB010000002.1"/>
</dbReference>
<dbReference type="Gene3D" id="3.40.50.1820">
    <property type="entry name" value="alpha/beta hydrolase"/>
    <property type="match status" value="1"/>
</dbReference>
<dbReference type="PANTHER" id="PTHR43433:SF5">
    <property type="entry name" value="AB HYDROLASE-1 DOMAIN-CONTAINING PROTEIN"/>
    <property type="match status" value="1"/>
</dbReference>
<keyword evidence="3" id="KW-1185">Reference proteome</keyword>
<dbReference type="SUPFAM" id="SSF53474">
    <property type="entry name" value="alpha/beta-Hydrolases"/>
    <property type="match status" value="1"/>
</dbReference>
<reference evidence="2 3" key="1">
    <citation type="submission" date="2019-07" db="EMBL/GenBank/DDBJ databases">
        <title>Qingshengfaniella alkalisoli gen. nov., sp. nov., isolated from saline soil.</title>
        <authorList>
            <person name="Xu L."/>
            <person name="Huang X.-X."/>
            <person name="Sun J.-Q."/>
        </authorList>
    </citation>
    <scope>NUCLEOTIDE SEQUENCE [LARGE SCALE GENOMIC DNA]</scope>
    <source>
        <strain evidence="2 3">DSM 27279</strain>
    </source>
</reference>
<dbReference type="GO" id="GO:0046503">
    <property type="term" value="P:glycerolipid catabolic process"/>
    <property type="evidence" value="ECO:0007669"/>
    <property type="project" value="TreeGrafter"/>
</dbReference>
<feature type="domain" description="AB hydrolase-1" evidence="1">
    <location>
        <begin position="30"/>
        <end position="283"/>
    </location>
</feature>
<sequence>MPQHPPTTRFVSANGLKLAYDTFGDADAQPLVLIMGLGTQMIAWDEAFCEQLAARGYRVIRFDNRDVGRSTYLDAAGLPDIGQLLARTLAGFAIDAASVPYTLADMAHDTVGLLDALDIPSAHIVGASMGGAIAQEMALRHPARMRTLTSIMATSGAPDLPPPQPEALQVLLAPAPTDRAGYVARYQQVMKVLRAGSDAHEEALDAPRAERAFERGLNPAGYARQLAAILASGSRRERLGSVSTPTLVIHGDADPLVPIECGRDVVRHVSGARMVNIAGMGHALPQSAWTPIIDAIAGHVA</sequence>
<dbReference type="Proteomes" id="UP000318405">
    <property type="component" value="Unassembled WGS sequence"/>
</dbReference>
<proteinExistence type="predicted"/>
<comment type="caution">
    <text evidence="2">The sequence shown here is derived from an EMBL/GenBank/DDBJ whole genome shotgun (WGS) entry which is preliminary data.</text>
</comment>
<dbReference type="EMBL" id="VLTJ01000012">
    <property type="protein sequence ID" value="TSH96929.1"/>
    <property type="molecule type" value="Genomic_DNA"/>
</dbReference>
<evidence type="ECO:0000259" key="1">
    <source>
        <dbReference type="Pfam" id="PF00561"/>
    </source>
</evidence>
<name>A0A556AVD9_9BURK</name>
<dbReference type="AlphaFoldDB" id="A0A556AVD9"/>
<dbReference type="InterPro" id="IPR000073">
    <property type="entry name" value="AB_hydrolase_1"/>
</dbReference>
<gene>
    <name evidence="2" type="ORF">FOZ76_07815</name>
</gene>
<dbReference type="InterPro" id="IPR029058">
    <property type="entry name" value="AB_hydrolase_fold"/>
</dbReference>